<keyword evidence="4" id="KW-0408">Iron</keyword>
<evidence type="ECO:0000256" key="3">
    <source>
        <dbReference type="ARBA" id="ARBA00022723"/>
    </source>
</evidence>
<keyword evidence="3" id="KW-0479">Metal-binding</keyword>
<organism evidence="5 6">
    <name type="scientific">Ramlibacter alkalitolerans</name>
    <dbReference type="NCBI Taxonomy" id="2039631"/>
    <lineage>
        <taxon>Bacteria</taxon>
        <taxon>Pseudomonadati</taxon>
        <taxon>Pseudomonadota</taxon>
        <taxon>Betaproteobacteria</taxon>
        <taxon>Burkholderiales</taxon>
        <taxon>Comamonadaceae</taxon>
        <taxon>Ramlibacter</taxon>
    </lineage>
</organism>
<dbReference type="InterPro" id="IPR009050">
    <property type="entry name" value="Globin-like_sf"/>
</dbReference>
<dbReference type="SUPFAM" id="SSF46458">
    <property type="entry name" value="Globin-like"/>
    <property type="match status" value="1"/>
</dbReference>
<evidence type="ECO:0000256" key="2">
    <source>
        <dbReference type="ARBA" id="ARBA00022617"/>
    </source>
</evidence>
<dbReference type="Proteomes" id="UP000622707">
    <property type="component" value="Unassembled WGS sequence"/>
</dbReference>
<evidence type="ECO:0000313" key="5">
    <source>
        <dbReference type="EMBL" id="MBL0425198.1"/>
    </source>
</evidence>
<evidence type="ECO:0000256" key="1">
    <source>
        <dbReference type="ARBA" id="ARBA00022448"/>
    </source>
</evidence>
<dbReference type="Pfam" id="PF01152">
    <property type="entry name" value="Bac_globin"/>
    <property type="match status" value="1"/>
</dbReference>
<dbReference type="CDD" id="cd08916">
    <property type="entry name" value="TrHb3_P"/>
    <property type="match status" value="1"/>
</dbReference>
<dbReference type="EMBL" id="JAEQND010000004">
    <property type="protein sequence ID" value="MBL0425198.1"/>
    <property type="molecule type" value="Genomic_DNA"/>
</dbReference>
<evidence type="ECO:0000313" key="6">
    <source>
        <dbReference type="Proteomes" id="UP000622707"/>
    </source>
</evidence>
<dbReference type="RefSeq" id="WP_201688573.1">
    <property type="nucleotide sequence ID" value="NZ_JAEQND010000004.1"/>
</dbReference>
<evidence type="ECO:0000256" key="4">
    <source>
        <dbReference type="ARBA" id="ARBA00023004"/>
    </source>
</evidence>
<keyword evidence="1" id="KW-0813">Transport</keyword>
<keyword evidence="2" id="KW-0349">Heme</keyword>
<dbReference type="Gene3D" id="1.10.490.10">
    <property type="entry name" value="Globins"/>
    <property type="match status" value="1"/>
</dbReference>
<name>A0ABS1JLT6_9BURK</name>
<comment type="caution">
    <text evidence="5">The sequence shown here is derived from an EMBL/GenBank/DDBJ whole genome shotgun (WGS) entry which is preliminary data.</text>
</comment>
<dbReference type="InterPro" id="IPR012292">
    <property type="entry name" value="Globin/Proto"/>
</dbReference>
<gene>
    <name evidence="5" type="ORF">JI746_08765</name>
</gene>
<protein>
    <submittedName>
        <fullName evidence="5">Group III truncated hemoglobin</fullName>
    </submittedName>
</protein>
<dbReference type="InterPro" id="IPR001486">
    <property type="entry name" value="Hemoglobin_trunc"/>
</dbReference>
<sequence length="131" mass="14655">MPTPDLCTEEEVTRLVHGFYARVRQDPLLGPIFDTHVRHWDRHLATMVDFWSGALRGTARFRGAPMPKHAVLPGLSASLFQRWLALFHQTTATLDNAPMTQRANDLALRIAESLWYGYQAARAAGAQEGVA</sequence>
<keyword evidence="6" id="KW-1185">Reference proteome</keyword>
<proteinExistence type="predicted"/>
<accession>A0ABS1JLT6</accession>
<reference evidence="5 6" key="1">
    <citation type="journal article" date="2017" name="Int. J. Syst. Evol. Microbiol.">
        <title>Ramlibacter alkalitolerans sp. nov., alkali-tolerant bacterium isolated from soil of ginseng.</title>
        <authorList>
            <person name="Lee D.H."/>
            <person name="Cha C.J."/>
        </authorList>
    </citation>
    <scope>NUCLEOTIDE SEQUENCE [LARGE SCALE GENOMIC DNA]</scope>
    <source>
        <strain evidence="5 6">KACC 19305</strain>
    </source>
</reference>